<evidence type="ECO:0000256" key="2">
    <source>
        <dbReference type="ARBA" id="ARBA00005300"/>
    </source>
</evidence>
<evidence type="ECO:0000256" key="4">
    <source>
        <dbReference type="ARBA" id="ARBA00022722"/>
    </source>
</evidence>
<dbReference type="GO" id="GO:0003676">
    <property type="term" value="F:nucleic acid binding"/>
    <property type="evidence" value="ECO:0007669"/>
    <property type="project" value="InterPro"/>
</dbReference>
<dbReference type="Pfam" id="PF00075">
    <property type="entry name" value="RNase_H"/>
    <property type="match status" value="1"/>
</dbReference>
<accession>A0A139H3V3</accession>
<evidence type="ECO:0000256" key="3">
    <source>
        <dbReference type="ARBA" id="ARBA00012180"/>
    </source>
</evidence>
<evidence type="ECO:0000256" key="1">
    <source>
        <dbReference type="ARBA" id="ARBA00000077"/>
    </source>
</evidence>
<dbReference type="InterPro" id="IPR002156">
    <property type="entry name" value="RNaseH_domain"/>
</dbReference>
<dbReference type="GO" id="GO:0043137">
    <property type="term" value="P:DNA replication, removal of RNA primer"/>
    <property type="evidence" value="ECO:0007669"/>
    <property type="project" value="TreeGrafter"/>
</dbReference>
<dbReference type="GO" id="GO:0004523">
    <property type="term" value="F:RNA-DNA hybrid ribonuclease activity"/>
    <property type="evidence" value="ECO:0007669"/>
    <property type="project" value="UniProtKB-EC"/>
</dbReference>
<comment type="caution">
    <text evidence="9">The sequence shown here is derived from an EMBL/GenBank/DDBJ whole genome shotgun (WGS) entry which is preliminary data.</text>
</comment>
<dbReference type="EC" id="3.1.26.4" evidence="3"/>
<evidence type="ECO:0000256" key="5">
    <source>
        <dbReference type="ARBA" id="ARBA00022723"/>
    </source>
</evidence>
<evidence type="ECO:0000259" key="8">
    <source>
        <dbReference type="PROSITE" id="PS50879"/>
    </source>
</evidence>
<gene>
    <name evidence="9" type="ORF">AC578_2866</name>
</gene>
<evidence type="ECO:0000256" key="6">
    <source>
        <dbReference type="ARBA" id="ARBA00022759"/>
    </source>
</evidence>
<feature type="domain" description="RNase H type-1" evidence="8">
    <location>
        <begin position="1"/>
        <end position="160"/>
    </location>
</feature>
<sequence length="160" mass="18221">MPYIMNWYVDGGCRRNGYQGSIGAAAAIHIAKDGSYTPWTRELPSYSNPTNQRAEITAIILALEKTIEKSKGLTFRPYLAVTIHSDSSYAVNCMNDWVHKWSRNGWINAKGHEVVNRDLIEEAYDLDNEVKELGSVTYKWISREQNALADQQCNEVMDEM</sequence>
<reference evidence="9 10" key="1">
    <citation type="submission" date="2015-07" db="EMBL/GenBank/DDBJ databases">
        <title>Comparative genomics of the Sigatoka disease complex on banana suggests a link between parallel evolutionary changes in Pseudocercospora fijiensis and Pseudocercospora eumusae and increased virulence on the banana host.</title>
        <authorList>
            <person name="Chang T.-C."/>
            <person name="Salvucci A."/>
            <person name="Crous P.W."/>
            <person name="Stergiopoulos I."/>
        </authorList>
    </citation>
    <scope>NUCLEOTIDE SEQUENCE [LARGE SCALE GENOMIC DNA]</scope>
    <source>
        <strain evidence="9 10">CBS 114824</strain>
    </source>
</reference>
<dbReference type="InterPro" id="IPR012337">
    <property type="entry name" value="RNaseH-like_sf"/>
</dbReference>
<evidence type="ECO:0000256" key="7">
    <source>
        <dbReference type="ARBA" id="ARBA00022801"/>
    </source>
</evidence>
<dbReference type="PANTHER" id="PTHR10642:SF26">
    <property type="entry name" value="RIBONUCLEASE H1"/>
    <property type="match status" value="1"/>
</dbReference>
<dbReference type="EMBL" id="LFZN01000155">
    <property type="protein sequence ID" value="KXS97048.1"/>
    <property type="molecule type" value="Genomic_DNA"/>
</dbReference>
<dbReference type="STRING" id="321146.A0A139H3V3"/>
<dbReference type="GO" id="GO:0046872">
    <property type="term" value="F:metal ion binding"/>
    <property type="evidence" value="ECO:0007669"/>
    <property type="project" value="UniProtKB-KW"/>
</dbReference>
<dbReference type="PROSITE" id="PS50879">
    <property type="entry name" value="RNASE_H_1"/>
    <property type="match status" value="1"/>
</dbReference>
<dbReference type="PANTHER" id="PTHR10642">
    <property type="entry name" value="RIBONUCLEASE H1"/>
    <property type="match status" value="1"/>
</dbReference>
<proteinExistence type="inferred from homology"/>
<dbReference type="OrthoDB" id="407198at2759"/>
<dbReference type="InterPro" id="IPR050092">
    <property type="entry name" value="RNase_H"/>
</dbReference>
<comment type="catalytic activity">
    <reaction evidence="1">
        <text>Endonucleolytic cleavage to 5'-phosphomonoester.</text>
        <dbReference type="EC" id="3.1.26.4"/>
    </reaction>
</comment>
<name>A0A139H3V3_9PEZI</name>
<dbReference type="InterPro" id="IPR036397">
    <property type="entry name" value="RNaseH_sf"/>
</dbReference>
<keyword evidence="6" id="KW-0255">Endonuclease</keyword>
<keyword evidence="5" id="KW-0479">Metal-binding</keyword>
<evidence type="ECO:0000313" key="9">
    <source>
        <dbReference type="EMBL" id="KXS97048.1"/>
    </source>
</evidence>
<dbReference type="SUPFAM" id="SSF53098">
    <property type="entry name" value="Ribonuclease H-like"/>
    <property type="match status" value="1"/>
</dbReference>
<dbReference type="AlphaFoldDB" id="A0A139H3V3"/>
<dbReference type="Gene3D" id="3.30.420.10">
    <property type="entry name" value="Ribonuclease H-like superfamily/Ribonuclease H"/>
    <property type="match status" value="1"/>
</dbReference>
<keyword evidence="7" id="KW-0378">Hydrolase</keyword>
<protein>
    <recommendedName>
        <fullName evidence="3">ribonuclease H</fullName>
        <ecNumber evidence="3">3.1.26.4</ecNumber>
    </recommendedName>
</protein>
<keyword evidence="4" id="KW-0540">Nuclease</keyword>
<dbReference type="Proteomes" id="UP000070133">
    <property type="component" value="Unassembled WGS sequence"/>
</dbReference>
<organism evidence="9 10">
    <name type="scientific">Pseudocercospora eumusae</name>
    <dbReference type="NCBI Taxonomy" id="321146"/>
    <lineage>
        <taxon>Eukaryota</taxon>
        <taxon>Fungi</taxon>
        <taxon>Dikarya</taxon>
        <taxon>Ascomycota</taxon>
        <taxon>Pezizomycotina</taxon>
        <taxon>Dothideomycetes</taxon>
        <taxon>Dothideomycetidae</taxon>
        <taxon>Mycosphaerellales</taxon>
        <taxon>Mycosphaerellaceae</taxon>
        <taxon>Pseudocercospora</taxon>
    </lineage>
</organism>
<keyword evidence="10" id="KW-1185">Reference proteome</keyword>
<comment type="similarity">
    <text evidence="2">Belongs to the RNase H family.</text>
</comment>
<evidence type="ECO:0000313" key="10">
    <source>
        <dbReference type="Proteomes" id="UP000070133"/>
    </source>
</evidence>